<organism evidence="6">
    <name type="scientific">Schistocephalus solidus</name>
    <name type="common">Tapeworm</name>
    <dbReference type="NCBI Taxonomy" id="70667"/>
    <lineage>
        <taxon>Eukaryota</taxon>
        <taxon>Metazoa</taxon>
        <taxon>Spiralia</taxon>
        <taxon>Lophotrochozoa</taxon>
        <taxon>Platyhelminthes</taxon>
        <taxon>Cestoda</taxon>
        <taxon>Eucestoda</taxon>
        <taxon>Diphyllobothriidea</taxon>
        <taxon>Diphyllobothriidae</taxon>
        <taxon>Schistocephalus</taxon>
    </lineage>
</organism>
<evidence type="ECO:0000313" key="6">
    <source>
        <dbReference type="WBParaSite" id="SSLN_0001022501-mRNA-1"/>
    </source>
</evidence>
<dbReference type="Proteomes" id="UP000275846">
    <property type="component" value="Unassembled WGS sequence"/>
</dbReference>
<reference evidence="4 5" key="2">
    <citation type="submission" date="2018-11" db="EMBL/GenBank/DDBJ databases">
        <authorList>
            <consortium name="Pathogen Informatics"/>
        </authorList>
    </citation>
    <scope>NUCLEOTIDE SEQUENCE [LARGE SCALE GENOMIC DNA]</scope>
    <source>
        <strain evidence="4 5">NST_G2</strain>
    </source>
</reference>
<feature type="compositionally biased region" description="Polar residues" evidence="2">
    <location>
        <begin position="1"/>
        <end position="16"/>
    </location>
</feature>
<sequence>MARISSANKANENAEPTLTEKMDGGRRSHDQSQTPPQQCARKTEDNSREQQRLISPPIDVGRPADTLPCLNLRRFQREQRSREPAGIQPRGGLRNTPSESSSFTPGISSITPTIKETTSKYSSSGTPTTTPTSAAAAVTSTINDVDSLLNCPHCDRTFTSRIGLTGYLRIHRTEAGEPVHGEPAHSTDRSLHCPHCPRAVTHCVAETRWCQLRNVIKSIALEALGSACRQHQDWFNDNDADISNLLAEKNGLQKAYMDLQTDATKAAFFRYRRLEQQRLQGCRTPG</sequence>
<evidence type="ECO:0000313" key="5">
    <source>
        <dbReference type="Proteomes" id="UP000275846"/>
    </source>
</evidence>
<evidence type="ECO:0000313" key="4">
    <source>
        <dbReference type="EMBL" id="VDL96244.1"/>
    </source>
</evidence>
<dbReference type="WBParaSite" id="SSLN_0001022501-mRNA-1">
    <property type="protein sequence ID" value="SSLN_0001022501-mRNA-1"/>
    <property type="gene ID" value="SSLN_0001022501"/>
</dbReference>
<protein>
    <submittedName>
        <fullName evidence="6">C2H2-type domain-containing protein</fullName>
    </submittedName>
</protein>
<reference evidence="6" key="1">
    <citation type="submission" date="2016-06" db="UniProtKB">
        <authorList>
            <consortium name="WormBaseParasite"/>
        </authorList>
    </citation>
    <scope>IDENTIFICATION</scope>
</reference>
<dbReference type="GO" id="GO:0008270">
    <property type="term" value="F:zinc ion binding"/>
    <property type="evidence" value="ECO:0007669"/>
    <property type="project" value="UniProtKB-KW"/>
</dbReference>
<dbReference type="AlphaFoldDB" id="A0A183T061"/>
<gene>
    <name evidence="4" type="ORF">SSLN_LOCUS9859</name>
</gene>
<keyword evidence="1" id="KW-0862">Zinc</keyword>
<feature type="compositionally biased region" description="Polar residues" evidence="2">
    <location>
        <begin position="95"/>
        <end position="116"/>
    </location>
</feature>
<evidence type="ECO:0000259" key="3">
    <source>
        <dbReference type="PROSITE" id="PS50157"/>
    </source>
</evidence>
<accession>A0A183T061</accession>
<keyword evidence="1" id="KW-0863">Zinc-finger</keyword>
<feature type="domain" description="C2H2-type" evidence="3">
    <location>
        <begin position="149"/>
        <end position="176"/>
    </location>
</feature>
<dbReference type="InterPro" id="IPR013087">
    <property type="entry name" value="Znf_C2H2_type"/>
</dbReference>
<feature type="region of interest" description="Disordered" evidence="2">
    <location>
        <begin position="1"/>
        <end position="132"/>
    </location>
</feature>
<evidence type="ECO:0000256" key="2">
    <source>
        <dbReference type="SAM" id="MobiDB-lite"/>
    </source>
</evidence>
<feature type="compositionally biased region" description="Basic and acidic residues" evidence="2">
    <location>
        <begin position="18"/>
        <end position="30"/>
    </location>
</feature>
<feature type="compositionally biased region" description="Basic and acidic residues" evidence="2">
    <location>
        <begin position="41"/>
        <end position="51"/>
    </location>
</feature>
<keyword evidence="1" id="KW-0479">Metal-binding</keyword>
<proteinExistence type="predicted"/>
<dbReference type="PROSITE" id="PS50157">
    <property type="entry name" value="ZINC_FINGER_C2H2_2"/>
    <property type="match status" value="1"/>
</dbReference>
<keyword evidence="5" id="KW-1185">Reference proteome</keyword>
<evidence type="ECO:0000256" key="1">
    <source>
        <dbReference type="PROSITE-ProRule" id="PRU00042"/>
    </source>
</evidence>
<dbReference type="EMBL" id="UYSU01035497">
    <property type="protein sequence ID" value="VDL96244.1"/>
    <property type="molecule type" value="Genomic_DNA"/>
</dbReference>
<feature type="compositionally biased region" description="Low complexity" evidence="2">
    <location>
        <begin position="119"/>
        <end position="132"/>
    </location>
</feature>
<name>A0A183T061_SCHSO</name>